<reference evidence="1 2" key="1">
    <citation type="submission" date="2019-04" db="EMBL/GenBank/DDBJ databases">
        <title>Draft genome sequences of Streptomyces avermitilis ATCC 31267.</title>
        <authorList>
            <person name="Komaki H."/>
            <person name="Tamura T."/>
            <person name="Hosoyama A."/>
        </authorList>
    </citation>
    <scope>NUCLEOTIDE SEQUENCE [LARGE SCALE GENOMIC DNA]</scope>
    <source>
        <strain evidence="1 2">ATCC 31267</strain>
    </source>
</reference>
<sequence length="133" mass="13173">MIDLGATALAGDDTDEAVGDDFGADVVRDAEGDDLAGEGGGVAVGGAVTVMATVDCMPDCVPVGVPVRVPVEDLAYEGDGGGGRFEMDVEEAGAGDLDTGDTGGTAEVGRRISATWRGGRPAGRASWSAMLVA</sequence>
<protein>
    <submittedName>
        <fullName evidence="1">Uncharacterized protein</fullName>
    </submittedName>
</protein>
<accession>A0A4D4N1I2</accession>
<name>A0A4D4N1I2_STRAX</name>
<dbReference type="Proteomes" id="UP000299211">
    <property type="component" value="Unassembled WGS sequence"/>
</dbReference>
<gene>
    <name evidence="1" type="ORF">SAV31267_065820</name>
</gene>
<evidence type="ECO:0000313" key="2">
    <source>
        <dbReference type="Proteomes" id="UP000299211"/>
    </source>
</evidence>
<dbReference type="EMBL" id="BJHY01000001">
    <property type="protein sequence ID" value="GDY77097.1"/>
    <property type="molecule type" value="Genomic_DNA"/>
</dbReference>
<comment type="caution">
    <text evidence="1">The sequence shown here is derived from an EMBL/GenBank/DDBJ whole genome shotgun (WGS) entry which is preliminary data.</text>
</comment>
<evidence type="ECO:0000313" key="1">
    <source>
        <dbReference type="EMBL" id="GDY77097.1"/>
    </source>
</evidence>
<proteinExistence type="predicted"/>
<dbReference type="AlphaFoldDB" id="A0A4D4N1I2"/>
<organism evidence="1 2">
    <name type="scientific">Streptomyces avermitilis</name>
    <dbReference type="NCBI Taxonomy" id="33903"/>
    <lineage>
        <taxon>Bacteria</taxon>
        <taxon>Bacillati</taxon>
        <taxon>Actinomycetota</taxon>
        <taxon>Actinomycetes</taxon>
        <taxon>Kitasatosporales</taxon>
        <taxon>Streptomycetaceae</taxon>
        <taxon>Streptomyces</taxon>
    </lineage>
</organism>